<gene>
    <name evidence="11" type="primary">LOC4817657</name>
</gene>
<dbReference type="InterPro" id="IPR002159">
    <property type="entry name" value="CD36_fam"/>
</dbReference>
<comment type="subcellular location">
    <subcellularLocation>
        <location evidence="1">Cell membrane</location>
    </subcellularLocation>
</comment>
<protein>
    <submittedName>
        <fullName evidence="11">Protein croquemort isoform X1</fullName>
    </submittedName>
</protein>
<dbReference type="PANTHER" id="PTHR11923">
    <property type="entry name" value="SCAVENGER RECEPTOR CLASS B TYPE-1 SR-B1"/>
    <property type="match status" value="1"/>
</dbReference>
<dbReference type="GO" id="GO:0005044">
    <property type="term" value="F:scavenger receptor activity"/>
    <property type="evidence" value="ECO:0007669"/>
    <property type="project" value="TreeGrafter"/>
</dbReference>
<dbReference type="ExpressionAtlas" id="A0A6I8UKT3">
    <property type="expression patterns" value="baseline"/>
</dbReference>
<keyword evidence="10" id="KW-1185">Reference proteome</keyword>
<dbReference type="KEGG" id="dpo:4817657"/>
<keyword evidence="3" id="KW-1003">Cell membrane</keyword>
<dbReference type="GO" id="GO:0005737">
    <property type="term" value="C:cytoplasm"/>
    <property type="evidence" value="ECO:0007669"/>
    <property type="project" value="TreeGrafter"/>
</dbReference>
<evidence type="ECO:0000256" key="8">
    <source>
        <dbReference type="SAM" id="MobiDB-lite"/>
    </source>
</evidence>
<evidence type="ECO:0000256" key="1">
    <source>
        <dbReference type="ARBA" id="ARBA00004236"/>
    </source>
</evidence>
<feature type="transmembrane region" description="Helical" evidence="9">
    <location>
        <begin position="561"/>
        <end position="584"/>
    </location>
</feature>
<evidence type="ECO:0000256" key="7">
    <source>
        <dbReference type="ARBA" id="ARBA00023180"/>
    </source>
</evidence>
<dbReference type="PANTHER" id="PTHR11923:SF114">
    <property type="entry name" value="FI02050P-RELATED"/>
    <property type="match status" value="1"/>
</dbReference>
<evidence type="ECO:0000256" key="5">
    <source>
        <dbReference type="ARBA" id="ARBA00022989"/>
    </source>
</evidence>
<dbReference type="Proteomes" id="UP000001819">
    <property type="component" value="Chromosome 4"/>
</dbReference>
<evidence type="ECO:0000256" key="4">
    <source>
        <dbReference type="ARBA" id="ARBA00022692"/>
    </source>
</evidence>
<dbReference type="GO" id="GO:0005886">
    <property type="term" value="C:plasma membrane"/>
    <property type="evidence" value="ECO:0007669"/>
    <property type="project" value="UniProtKB-SubCell"/>
</dbReference>
<organism evidence="10 11">
    <name type="scientific">Drosophila pseudoobscura pseudoobscura</name>
    <name type="common">Fruit fly</name>
    <dbReference type="NCBI Taxonomy" id="46245"/>
    <lineage>
        <taxon>Eukaryota</taxon>
        <taxon>Metazoa</taxon>
        <taxon>Ecdysozoa</taxon>
        <taxon>Arthropoda</taxon>
        <taxon>Hexapoda</taxon>
        <taxon>Insecta</taxon>
        <taxon>Pterygota</taxon>
        <taxon>Neoptera</taxon>
        <taxon>Endopterygota</taxon>
        <taxon>Diptera</taxon>
        <taxon>Brachycera</taxon>
        <taxon>Muscomorpha</taxon>
        <taxon>Ephydroidea</taxon>
        <taxon>Drosophilidae</taxon>
        <taxon>Drosophila</taxon>
        <taxon>Sophophora</taxon>
    </lineage>
</organism>
<feature type="transmembrane region" description="Helical" evidence="9">
    <location>
        <begin position="126"/>
        <end position="149"/>
    </location>
</feature>
<evidence type="ECO:0000256" key="6">
    <source>
        <dbReference type="ARBA" id="ARBA00023136"/>
    </source>
</evidence>
<accession>A0A6I8UKT3</accession>
<dbReference type="FunCoup" id="A0A6I8UKT3">
    <property type="interactions" value="14"/>
</dbReference>
<keyword evidence="7" id="KW-0325">Glycoprotein</keyword>
<dbReference type="RefSeq" id="XP_001357049.3">
    <property type="nucleotide sequence ID" value="XM_001357013.4"/>
</dbReference>
<proteinExistence type="inferred from homology"/>
<dbReference type="Pfam" id="PF01130">
    <property type="entry name" value="CD36"/>
    <property type="match status" value="1"/>
</dbReference>
<evidence type="ECO:0000256" key="9">
    <source>
        <dbReference type="SAM" id="Phobius"/>
    </source>
</evidence>
<keyword evidence="5 9" id="KW-1133">Transmembrane helix</keyword>
<feature type="region of interest" description="Disordered" evidence="8">
    <location>
        <begin position="593"/>
        <end position="615"/>
    </location>
</feature>
<dbReference type="InParanoid" id="A0A6I8UKT3"/>
<keyword evidence="6 9" id="KW-0472">Membrane</keyword>
<name>A0A6I8UKT3_DROPS</name>
<comment type="similarity">
    <text evidence="2">Belongs to the CD36 family.</text>
</comment>
<dbReference type="AlphaFoldDB" id="A0A6I8UKT3"/>
<dbReference type="PRINTS" id="PR01609">
    <property type="entry name" value="CD36FAMILY"/>
</dbReference>
<sequence length="615" mass="69909">MKSKSDMASELRAPQVKEIFSFRSPELLSGTGTNRSVVNIFTTDNAYKFHQIKNKNYNRFMPFLAFRGVGAESNLTLNKLKPLLILISYNFRPKYINIAKNCGFLLSLIRSVAMCCNCCSVRQQKIWVFALGGLALVLGIVLVAAWPSLSRQWILGMLPLAPDSFMYKRWVATPMQLYSTFYLFNWTNPEDLNTEGVKPNFEQLGPYTFSDYKVKEDLEWDQPEVTYYGRRTWHFVPDKSNGSLEDVVVTPDFPAVTASFLSRKYRRVLRKVMNFALNREGGSTFIRQTAGESLFDGYYNELLDFVEQLHSPLLPVPSGTFGWLYQRNQSKTAEGNFTIHTGRGDRSRMGDLLLWKGTNHTGYYSGECGKVNGSTGELWSPQRQWDRPTSIFIPDTGRFLNLYPTENVTVDGIDAWRYVSTELTLDNGQLSPDTKCFCVGQRECPLNGVLDFSPATYHGPFYMSHPHFHMTDGMFRENTTGLQPNASEHSMYVIMEPTLGAPLKLRGQLMISVRVVRDEAIDFFKDVAYDHYAPLFTLVLHGEMDDNLRSSLKLALNVPQIGQYTGIAFLLVGLTMVAVGVYVSRNHKWHNEQRPEPIEGVKANNKQVDATRGNR</sequence>
<reference evidence="11" key="1">
    <citation type="submission" date="2025-08" db="UniProtKB">
        <authorList>
            <consortium name="RefSeq"/>
        </authorList>
    </citation>
    <scope>IDENTIFICATION</scope>
    <source>
        <strain evidence="11">MV-25-SWS-2005</strain>
        <tissue evidence="11">Whole body</tissue>
    </source>
</reference>
<keyword evidence="4 9" id="KW-0812">Transmembrane</keyword>
<evidence type="ECO:0000256" key="3">
    <source>
        <dbReference type="ARBA" id="ARBA00022475"/>
    </source>
</evidence>
<evidence type="ECO:0000313" key="11">
    <source>
        <dbReference type="RefSeq" id="XP_001357049.3"/>
    </source>
</evidence>
<evidence type="ECO:0000256" key="2">
    <source>
        <dbReference type="ARBA" id="ARBA00010532"/>
    </source>
</evidence>
<evidence type="ECO:0000313" key="10">
    <source>
        <dbReference type="Proteomes" id="UP000001819"/>
    </source>
</evidence>